<accession>A0AC34GNE3</accession>
<dbReference type="Proteomes" id="UP000887579">
    <property type="component" value="Unplaced"/>
</dbReference>
<organism evidence="1 2">
    <name type="scientific">Panagrolaimus sp. ES5</name>
    <dbReference type="NCBI Taxonomy" id="591445"/>
    <lineage>
        <taxon>Eukaryota</taxon>
        <taxon>Metazoa</taxon>
        <taxon>Ecdysozoa</taxon>
        <taxon>Nematoda</taxon>
        <taxon>Chromadorea</taxon>
        <taxon>Rhabditida</taxon>
        <taxon>Tylenchina</taxon>
        <taxon>Panagrolaimomorpha</taxon>
        <taxon>Panagrolaimoidea</taxon>
        <taxon>Panagrolaimidae</taxon>
        <taxon>Panagrolaimus</taxon>
    </lineage>
</organism>
<reference evidence="2" key="1">
    <citation type="submission" date="2022-11" db="UniProtKB">
        <authorList>
            <consortium name="WormBaseParasite"/>
        </authorList>
    </citation>
    <scope>IDENTIFICATION</scope>
</reference>
<name>A0AC34GNE3_9BILA</name>
<proteinExistence type="predicted"/>
<evidence type="ECO:0000313" key="1">
    <source>
        <dbReference type="Proteomes" id="UP000887579"/>
    </source>
</evidence>
<protein>
    <submittedName>
        <fullName evidence="2">Uncharacterized protein</fullName>
    </submittedName>
</protein>
<dbReference type="WBParaSite" id="ES5_v2.g431.t1">
    <property type="protein sequence ID" value="ES5_v2.g431.t1"/>
    <property type="gene ID" value="ES5_v2.g431"/>
</dbReference>
<sequence length="142" mass="16232">MSPKNAKLPHLKNGDVKRAKSTHVCDNKAEEVSSDDRDDELENENSNENDPYEEDLNLKYPTVHVSQEDVVVPVKADKFKEESFLITSSATKKAIIHLKKGGDTIFQIQKSKFRKSAIQKDYRKVFSGFLKTQNRNILCPYC</sequence>
<evidence type="ECO:0000313" key="2">
    <source>
        <dbReference type="WBParaSite" id="ES5_v2.g431.t1"/>
    </source>
</evidence>